<keyword evidence="1" id="KW-0862">Zinc</keyword>
<name>A0AA85EP34_9TREM</name>
<sequence length="564" mass="64610">MVLWGTPLLTGFHSEICCESTSLLYIHSTEENDYDSDFIDEDTESRLYSAVFFETSIYTPVSHNLVSKRIGSNSNGTSFLCNSESSKSPVFMNVECANDEISDTLTTSLQVEKDCFKDECENDNSSSSSGCSVLLRGGNESSETEISTQGVILGVSHDTLLHVENGNSSPVVPCQTTFNDDPNLWKICNADRCSSRSTNSRYFNSLDNSLCSECGSKRQKFHRCCTCCILCGEEGHEKGECDKMYCYACLAPGHTKYECHLLKSLKKSICERCGQQGHNSTLCTELWRQYRNTTSIGRPIQLYDFVKSKGCCNCGRKGHTVEDCRHQPLKSHFIGPLPRRRVLVYDKKDIYKSIRLKLTKLREKKTKCKKTLEEVDNCKVIDNENENQLHKHSKSCKQKKQKCRKSDNRTNSSSYNKFCKSINKKKLQKVMEQELPYKASSSPYMSNLKQKAIKQRMDFAKLDVLPSLEIEETKKEKRKVNNENRKLKSQSVLLSRHEFSSSSSYNFNETSDNLRITKRTRKRRKSRFSEDIHKASTSYSPFQNTHQTPLRKWKKKYFSQSVTS</sequence>
<evidence type="ECO:0000259" key="3">
    <source>
        <dbReference type="PROSITE" id="PS50158"/>
    </source>
</evidence>
<proteinExistence type="predicted"/>
<dbReference type="Proteomes" id="UP000050792">
    <property type="component" value="Unassembled WGS sequence"/>
</dbReference>
<evidence type="ECO:0000313" key="5">
    <source>
        <dbReference type="WBParaSite" id="SRDH1_17140.1"/>
    </source>
</evidence>
<reference evidence="4" key="1">
    <citation type="submission" date="2022-06" db="EMBL/GenBank/DDBJ databases">
        <authorList>
            <person name="Berger JAMES D."/>
            <person name="Berger JAMES D."/>
        </authorList>
    </citation>
    <scope>NUCLEOTIDE SEQUENCE [LARGE SCALE GENOMIC DNA]</scope>
</reference>
<dbReference type="InterPro" id="IPR036875">
    <property type="entry name" value="Znf_CCHC_sf"/>
</dbReference>
<dbReference type="Gene3D" id="4.10.60.10">
    <property type="entry name" value="Zinc finger, CCHC-type"/>
    <property type="match status" value="1"/>
</dbReference>
<accession>A0AA85EP34</accession>
<dbReference type="AlphaFoldDB" id="A0AA85EP34"/>
<dbReference type="SMART" id="SM00343">
    <property type="entry name" value="ZnF_C2HC"/>
    <property type="match status" value="4"/>
</dbReference>
<protein>
    <recommendedName>
        <fullName evidence="3">CCHC-type domain-containing protein</fullName>
    </recommendedName>
</protein>
<keyword evidence="1" id="KW-0479">Metal-binding</keyword>
<dbReference type="SUPFAM" id="SSF57756">
    <property type="entry name" value="Retrovirus zinc finger-like domains"/>
    <property type="match status" value="1"/>
</dbReference>
<evidence type="ECO:0000313" key="4">
    <source>
        <dbReference type="Proteomes" id="UP000050792"/>
    </source>
</evidence>
<keyword evidence="1" id="KW-0863">Zinc-finger</keyword>
<reference evidence="5" key="2">
    <citation type="submission" date="2023-11" db="UniProtKB">
        <authorList>
            <consortium name="WormBaseParasite"/>
        </authorList>
    </citation>
    <scope>IDENTIFICATION</scope>
</reference>
<evidence type="ECO:0000256" key="2">
    <source>
        <dbReference type="SAM" id="MobiDB-lite"/>
    </source>
</evidence>
<evidence type="ECO:0000256" key="1">
    <source>
        <dbReference type="PROSITE-ProRule" id="PRU00047"/>
    </source>
</evidence>
<feature type="compositionally biased region" description="Basic residues" evidence="2">
    <location>
        <begin position="516"/>
        <end position="526"/>
    </location>
</feature>
<dbReference type="GO" id="GO:0003676">
    <property type="term" value="F:nucleic acid binding"/>
    <property type="evidence" value="ECO:0007669"/>
    <property type="project" value="InterPro"/>
</dbReference>
<dbReference type="WBParaSite" id="SRDH1_17140.1">
    <property type="protein sequence ID" value="SRDH1_17140.1"/>
    <property type="gene ID" value="SRDH1_17140"/>
</dbReference>
<feature type="region of interest" description="Disordered" evidence="2">
    <location>
        <begin position="389"/>
        <end position="415"/>
    </location>
</feature>
<feature type="compositionally biased region" description="Polar residues" evidence="2">
    <location>
        <begin position="535"/>
        <end position="547"/>
    </location>
</feature>
<feature type="domain" description="CCHC-type" evidence="3">
    <location>
        <begin position="311"/>
        <end position="325"/>
    </location>
</feature>
<dbReference type="PROSITE" id="PS50158">
    <property type="entry name" value="ZF_CCHC"/>
    <property type="match status" value="2"/>
</dbReference>
<dbReference type="GO" id="GO:0008270">
    <property type="term" value="F:zinc ion binding"/>
    <property type="evidence" value="ECO:0007669"/>
    <property type="project" value="UniProtKB-KW"/>
</dbReference>
<feature type="region of interest" description="Disordered" evidence="2">
    <location>
        <begin position="516"/>
        <end position="547"/>
    </location>
</feature>
<keyword evidence="4" id="KW-1185">Reference proteome</keyword>
<dbReference type="InterPro" id="IPR001878">
    <property type="entry name" value="Znf_CCHC"/>
</dbReference>
<feature type="compositionally biased region" description="Basic residues" evidence="2">
    <location>
        <begin position="390"/>
        <end position="403"/>
    </location>
</feature>
<feature type="domain" description="CCHC-type" evidence="3">
    <location>
        <begin position="228"/>
        <end position="243"/>
    </location>
</feature>
<organism evidence="4 5">
    <name type="scientific">Schistosoma rodhaini</name>
    <dbReference type="NCBI Taxonomy" id="6188"/>
    <lineage>
        <taxon>Eukaryota</taxon>
        <taxon>Metazoa</taxon>
        <taxon>Spiralia</taxon>
        <taxon>Lophotrochozoa</taxon>
        <taxon>Platyhelminthes</taxon>
        <taxon>Trematoda</taxon>
        <taxon>Digenea</taxon>
        <taxon>Strigeidida</taxon>
        <taxon>Schistosomatoidea</taxon>
        <taxon>Schistosomatidae</taxon>
        <taxon>Schistosoma</taxon>
    </lineage>
</organism>